<dbReference type="Proteomes" id="UP000765509">
    <property type="component" value="Unassembled WGS sequence"/>
</dbReference>
<accession>A0A9Q3BWB5</accession>
<sequence>MLHFLHVPHLKKTLIGLGEICRYGFEFFRKTSVNFEDKRDDQIPITVQLKNNLSHLRLSILYPSRNELSTSRISNDIVHARSVNPGKEILKEMYPDIKKIPFSDTGTLGKYHRLSYSGKLPRAPPLGNTAHSSLPDRIPPSSLGYSSYYRKVTDDHSRCKPTYIL</sequence>
<keyword evidence="2" id="KW-1185">Reference proteome</keyword>
<gene>
    <name evidence="1" type="ORF">O181_012384</name>
</gene>
<organism evidence="1 2">
    <name type="scientific">Austropuccinia psidii MF-1</name>
    <dbReference type="NCBI Taxonomy" id="1389203"/>
    <lineage>
        <taxon>Eukaryota</taxon>
        <taxon>Fungi</taxon>
        <taxon>Dikarya</taxon>
        <taxon>Basidiomycota</taxon>
        <taxon>Pucciniomycotina</taxon>
        <taxon>Pucciniomycetes</taxon>
        <taxon>Pucciniales</taxon>
        <taxon>Sphaerophragmiaceae</taxon>
        <taxon>Austropuccinia</taxon>
    </lineage>
</organism>
<dbReference type="EMBL" id="AVOT02003160">
    <property type="protein sequence ID" value="MBW0472669.1"/>
    <property type="molecule type" value="Genomic_DNA"/>
</dbReference>
<name>A0A9Q3BWB5_9BASI</name>
<protein>
    <submittedName>
        <fullName evidence="1">Uncharacterized protein</fullName>
    </submittedName>
</protein>
<dbReference type="AlphaFoldDB" id="A0A9Q3BWB5"/>
<evidence type="ECO:0000313" key="1">
    <source>
        <dbReference type="EMBL" id="MBW0472669.1"/>
    </source>
</evidence>
<evidence type="ECO:0000313" key="2">
    <source>
        <dbReference type="Proteomes" id="UP000765509"/>
    </source>
</evidence>
<reference evidence="1" key="1">
    <citation type="submission" date="2021-03" db="EMBL/GenBank/DDBJ databases">
        <title>Draft genome sequence of rust myrtle Austropuccinia psidii MF-1, a brazilian biotype.</title>
        <authorList>
            <person name="Quecine M.C."/>
            <person name="Pachon D.M.R."/>
            <person name="Bonatelli M.L."/>
            <person name="Correr F.H."/>
            <person name="Franceschini L.M."/>
            <person name="Leite T.F."/>
            <person name="Margarido G.R.A."/>
            <person name="Almeida C.A."/>
            <person name="Ferrarezi J.A."/>
            <person name="Labate C.A."/>
        </authorList>
    </citation>
    <scope>NUCLEOTIDE SEQUENCE</scope>
    <source>
        <strain evidence="1">MF-1</strain>
    </source>
</reference>
<comment type="caution">
    <text evidence="1">The sequence shown here is derived from an EMBL/GenBank/DDBJ whole genome shotgun (WGS) entry which is preliminary data.</text>
</comment>
<proteinExistence type="predicted"/>